<reference evidence="2 3" key="1">
    <citation type="journal article" date="2023" name="Commun. Biol.">
        <title>Genome analysis of Parmales, the sister group of diatoms, reveals the evolutionary specialization of diatoms from phago-mixotrophs to photoautotrophs.</title>
        <authorList>
            <person name="Ban H."/>
            <person name="Sato S."/>
            <person name="Yoshikawa S."/>
            <person name="Yamada K."/>
            <person name="Nakamura Y."/>
            <person name="Ichinomiya M."/>
            <person name="Sato N."/>
            <person name="Blanc-Mathieu R."/>
            <person name="Endo H."/>
            <person name="Kuwata A."/>
            <person name="Ogata H."/>
        </authorList>
    </citation>
    <scope>NUCLEOTIDE SEQUENCE [LARGE SCALE GENOMIC DNA]</scope>
</reference>
<sequence>MSSITSSLTRALSADPTSLPRKLSVEFPPLLFPLDSAKPKSSLDDFDNVQELTANADLLLTLLPLSPLFKDSLLLFPDLRECEEARKRFPGKMFAPYTYSTIAAAAKHYDEGSYAIPWGERIVSLVNPSSLGDPKVLSPLPPPAPPTLAFAVQPGNAGPVEDWLNLEPIQKATGASLVIINGALDKVTSGYYPRPFFPALAACSDRFYRDIEAAFYLKPVQAKGLYAWVYRVYGEPWQVVLQEEDDGEVTDVVCWQGERKPSYEECVRAMLDAGGGEEGWKKREREEFI</sequence>
<proteinExistence type="predicted"/>
<accession>A0ABQ6N0L1</accession>
<dbReference type="InterPro" id="IPR018962">
    <property type="entry name" value="DUF1995"/>
</dbReference>
<dbReference type="Proteomes" id="UP001165060">
    <property type="component" value="Unassembled WGS sequence"/>
</dbReference>
<dbReference type="EMBL" id="BRYB01001984">
    <property type="protein sequence ID" value="GMI37631.1"/>
    <property type="molecule type" value="Genomic_DNA"/>
</dbReference>
<evidence type="ECO:0000259" key="1">
    <source>
        <dbReference type="Pfam" id="PF09353"/>
    </source>
</evidence>
<comment type="caution">
    <text evidence="2">The sequence shown here is derived from an EMBL/GenBank/DDBJ whole genome shotgun (WGS) entry which is preliminary data.</text>
</comment>
<keyword evidence="3" id="KW-1185">Reference proteome</keyword>
<dbReference type="InterPro" id="IPR044687">
    <property type="entry name" value="LPA3"/>
</dbReference>
<dbReference type="PANTHER" id="PTHR34051">
    <property type="entry name" value="PROTEIN LOW PSII ACCUMULATION 3, CHLOROPLASTIC"/>
    <property type="match status" value="1"/>
</dbReference>
<feature type="domain" description="DUF1995" evidence="1">
    <location>
        <begin position="6"/>
        <end position="266"/>
    </location>
</feature>
<dbReference type="Pfam" id="PF09353">
    <property type="entry name" value="DUF1995"/>
    <property type="match status" value="1"/>
</dbReference>
<gene>
    <name evidence="2" type="ORF">TeGR_g10154</name>
</gene>
<evidence type="ECO:0000313" key="2">
    <source>
        <dbReference type="EMBL" id="GMI37631.1"/>
    </source>
</evidence>
<organism evidence="2 3">
    <name type="scientific">Tetraparma gracilis</name>
    <dbReference type="NCBI Taxonomy" id="2962635"/>
    <lineage>
        <taxon>Eukaryota</taxon>
        <taxon>Sar</taxon>
        <taxon>Stramenopiles</taxon>
        <taxon>Ochrophyta</taxon>
        <taxon>Bolidophyceae</taxon>
        <taxon>Parmales</taxon>
        <taxon>Triparmaceae</taxon>
        <taxon>Tetraparma</taxon>
    </lineage>
</organism>
<name>A0ABQ6N0L1_9STRA</name>
<protein>
    <recommendedName>
        <fullName evidence="1">DUF1995 domain-containing protein</fullName>
    </recommendedName>
</protein>
<evidence type="ECO:0000313" key="3">
    <source>
        <dbReference type="Proteomes" id="UP001165060"/>
    </source>
</evidence>
<dbReference type="PANTHER" id="PTHR34051:SF2">
    <property type="entry name" value="PROTEIN LPA3"/>
    <property type="match status" value="1"/>
</dbReference>